<evidence type="ECO:0000313" key="3">
    <source>
        <dbReference type="Proteomes" id="UP001066276"/>
    </source>
</evidence>
<proteinExistence type="predicted"/>
<protein>
    <submittedName>
        <fullName evidence="2">Uncharacterized protein</fullName>
    </submittedName>
</protein>
<feature type="compositionally biased region" description="Basic and acidic residues" evidence="1">
    <location>
        <begin position="62"/>
        <end position="87"/>
    </location>
</feature>
<dbReference type="Proteomes" id="UP001066276">
    <property type="component" value="Chromosome 3_1"/>
</dbReference>
<dbReference type="AlphaFoldDB" id="A0AAV7UH01"/>
<accession>A0AAV7UH01</accession>
<organism evidence="2 3">
    <name type="scientific">Pleurodeles waltl</name>
    <name type="common">Iberian ribbed newt</name>
    <dbReference type="NCBI Taxonomy" id="8319"/>
    <lineage>
        <taxon>Eukaryota</taxon>
        <taxon>Metazoa</taxon>
        <taxon>Chordata</taxon>
        <taxon>Craniata</taxon>
        <taxon>Vertebrata</taxon>
        <taxon>Euteleostomi</taxon>
        <taxon>Amphibia</taxon>
        <taxon>Batrachia</taxon>
        <taxon>Caudata</taxon>
        <taxon>Salamandroidea</taxon>
        <taxon>Salamandridae</taxon>
        <taxon>Pleurodelinae</taxon>
        <taxon>Pleurodeles</taxon>
    </lineage>
</organism>
<evidence type="ECO:0000256" key="1">
    <source>
        <dbReference type="SAM" id="MobiDB-lite"/>
    </source>
</evidence>
<feature type="compositionally biased region" description="Basic and acidic residues" evidence="1">
    <location>
        <begin position="20"/>
        <end position="52"/>
    </location>
</feature>
<keyword evidence="3" id="KW-1185">Reference proteome</keyword>
<comment type="caution">
    <text evidence="2">The sequence shown here is derived from an EMBL/GenBank/DDBJ whole genome shotgun (WGS) entry which is preliminary data.</text>
</comment>
<gene>
    <name evidence="2" type="ORF">NDU88_004509</name>
</gene>
<evidence type="ECO:0000313" key="2">
    <source>
        <dbReference type="EMBL" id="KAJ1187739.1"/>
    </source>
</evidence>
<dbReference type="EMBL" id="JANPWB010000005">
    <property type="protein sequence ID" value="KAJ1187739.1"/>
    <property type="molecule type" value="Genomic_DNA"/>
</dbReference>
<reference evidence="2" key="1">
    <citation type="journal article" date="2022" name="bioRxiv">
        <title>Sequencing and chromosome-scale assembly of the giantPleurodeles waltlgenome.</title>
        <authorList>
            <person name="Brown T."/>
            <person name="Elewa A."/>
            <person name="Iarovenko S."/>
            <person name="Subramanian E."/>
            <person name="Araus A.J."/>
            <person name="Petzold A."/>
            <person name="Susuki M."/>
            <person name="Suzuki K.-i.T."/>
            <person name="Hayashi T."/>
            <person name="Toyoda A."/>
            <person name="Oliveira C."/>
            <person name="Osipova E."/>
            <person name="Leigh N.D."/>
            <person name="Simon A."/>
            <person name="Yun M.H."/>
        </authorList>
    </citation>
    <scope>NUCLEOTIDE SEQUENCE</scope>
    <source>
        <strain evidence="2">20211129_DDA</strain>
        <tissue evidence="2">Liver</tissue>
    </source>
</reference>
<name>A0AAV7UH01_PLEWA</name>
<feature type="region of interest" description="Disordered" evidence="1">
    <location>
        <begin position="1"/>
        <end position="100"/>
    </location>
</feature>
<sequence length="100" mass="11347">MPAFRKPFGPLNLCPGGTVEDVKQEIDQPEIRLRKTETRGKEKGRAREETNGKESGGVRGETSGKESGGARDERQGERRSERREVEQNRSQNYWQRGTTT</sequence>